<feature type="transmembrane region" description="Helical" evidence="1">
    <location>
        <begin position="222"/>
        <end position="243"/>
    </location>
</feature>
<keyword evidence="1" id="KW-1133">Transmembrane helix</keyword>
<evidence type="ECO:0000313" key="2">
    <source>
        <dbReference type="EMBL" id="KAF3762206.1"/>
    </source>
</evidence>
<gene>
    <name evidence="2" type="ORF">M406DRAFT_347409</name>
</gene>
<dbReference type="Proteomes" id="UP000803844">
    <property type="component" value="Unassembled WGS sequence"/>
</dbReference>
<accession>A0A9P4XWN1</accession>
<protein>
    <recommendedName>
        <fullName evidence="4">FAR-17a/AIG1-like protein</fullName>
    </recommendedName>
</protein>
<name>A0A9P4XWN1_CRYP1</name>
<keyword evidence="1" id="KW-0812">Transmembrane</keyword>
<proteinExistence type="predicted"/>
<feature type="transmembrane region" description="Helical" evidence="1">
    <location>
        <begin position="183"/>
        <end position="202"/>
    </location>
</feature>
<keyword evidence="3" id="KW-1185">Reference proteome</keyword>
<dbReference type="AlphaFoldDB" id="A0A9P4XWN1"/>
<organism evidence="2 3">
    <name type="scientific">Cryphonectria parasitica (strain ATCC 38755 / EP155)</name>
    <dbReference type="NCBI Taxonomy" id="660469"/>
    <lineage>
        <taxon>Eukaryota</taxon>
        <taxon>Fungi</taxon>
        <taxon>Dikarya</taxon>
        <taxon>Ascomycota</taxon>
        <taxon>Pezizomycotina</taxon>
        <taxon>Sordariomycetes</taxon>
        <taxon>Sordariomycetidae</taxon>
        <taxon>Diaporthales</taxon>
        <taxon>Cryphonectriaceae</taxon>
        <taxon>Cryphonectria-Endothia species complex</taxon>
        <taxon>Cryphonectria</taxon>
    </lineage>
</organism>
<feature type="transmembrane region" description="Helical" evidence="1">
    <location>
        <begin position="75"/>
        <end position="97"/>
    </location>
</feature>
<sequence length="272" mass="31395">MVQFRLENPLKFGKDLWDPSHRYETSWLLPPYALCAIRATLGFYGILVNLIQVGWYCTHKATWGGCAVSGDEFSYFTVLTYWGLAFYNLTAAVHTLTYARTGRPLLDRFPRPLQALHAFYYTTITVYPFIVTAVYWAIIYPGYWFPREFDAFSNLSQHALNSVFALFEIVVPRTPAPPWIHAWWLVFVLALYLSLAYVTYYTKHFYTYSFLDIQTQGSARTAVYIICIAVGAVVLFAIVKGLIHLRLWLTEHKAGMDGRFAGYRCLRRARAL</sequence>
<dbReference type="OrthoDB" id="419711at2759"/>
<dbReference type="GeneID" id="63839418"/>
<feature type="transmembrane region" description="Helical" evidence="1">
    <location>
        <begin position="118"/>
        <end position="139"/>
    </location>
</feature>
<comment type="caution">
    <text evidence="2">The sequence shown here is derived from an EMBL/GenBank/DDBJ whole genome shotgun (WGS) entry which is preliminary data.</text>
</comment>
<evidence type="ECO:0008006" key="4">
    <source>
        <dbReference type="Google" id="ProtNLM"/>
    </source>
</evidence>
<dbReference type="GO" id="GO:0016020">
    <property type="term" value="C:membrane"/>
    <property type="evidence" value="ECO:0007669"/>
    <property type="project" value="TreeGrafter"/>
</dbReference>
<feature type="transmembrane region" description="Helical" evidence="1">
    <location>
        <begin position="32"/>
        <end position="55"/>
    </location>
</feature>
<evidence type="ECO:0000313" key="3">
    <source>
        <dbReference type="Proteomes" id="UP000803844"/>
    </source>
</evidence>
<dbReference type="PANTHER" id="PTHR12242:SF1">
    <property type="entry name" value="MYND-TYPE DOMAIN-CONTAINING PROTEIN"/>
    <property type="match status" value="1"/>
</dbReference>
<dbReference type="EMBL" id="MU032350">
    <property type="protein sequence ID" value="KAF3762206.1"/>
    <property type="molecule type" value="Genomic_DNA"/>
</dbReference>
<dbReference type="PANTHER" id="PTHR12242">
    <property type="entry name" value="OS02G0130600 PROTEIN-RELATED"/>
    <property type="match status" value="1"/>
</dbReference>
<evidence type="ECO:0000256" key="1">
    <source>
        <dbReference type="SAM" id="Phobius"/>
    </source>
</evidence>
<dbReference type="RefSeq" id="XP_040773185.1">
    <property type="nucleotide sequence ID" value="XM_040922289.1"/>
</dbReference>
<reference evidence="2" key="1">
    <citation type="journal article" date="2020" name="Phytopathology">
        <title>Genome sequence of the chestnut blight fungus Cryphonectria parasitica EP155: A fundamental resource for an archetypical invasive plant pathogen.</title>
        <authorList>
            <person name="Crouch J.A."/>
            <person name="Dawe A."/>
            <person name="Aerts A."/>
            <person name="Barry K."/>
            <person name="Churchill A.C.L."/>
            <person name="Grimwood J."/>
            <person name="Hillman B."/>
            <person name="Milgroom M.G."/>
            <person name="Pangilinan J."/>
            <person name="Smith M."/>
            <person name="Salamov A."/>
            <person name="Schmutz J."/>
            <person name="Yadav J."/>
            <person name="Grigoriev I.V."/>
            <person name="Nuss D."/>
        </authorList>
    </citation>
    <scope>NUCLEOTIDE SEQUENCE</scope>
    <source>
        <strain evidence="2">EP155</strain>
    </source>
</reference>
<keyword evidence="1" id="KW-0472">Membrane</keyword>